<evidence type="ECO:0000256" key="8">
    <source>
        <dbReference type="ARBA" id="ARBA00037382"/>
    </source>
</evidence>
<keyword evidence="6" id="KW-0804">Transcription</keyword>
<dbReference type="GO" id="GO:0008406">
    <property type="term" value="P:gonad development"/>
    <property type="evidence" value="ECO:0007669"/>
    <property type="project" value="UniProtKB-ARBA"/>
</dbReference>
<keyword evidence="4" id="KW-0524">Neurogenesis</keyword>
<dbReference type="InterPro" id="IPR051095">
    <property type="entry name" value="Dros_DevTransReg"/>
</dbReference>
<evidence type="ECO:0000256" key="5">
    <source>
        <dbReference type="ARBA" id="ARBA00023015"/>
    </source>
</evidence>
<dbReference type="PANTHER" id="PTHR23110">
    <property type="entry name" value="BTB DOMAIN TRANSCRIPTION FACTOR"/>
    <property type="match status" value="1"/>
</dbReference>
<feature type="domain" description="BTB" evidence="9">
    <location>
        <begin position="30"/>
        <end position="79"/>
    </location>
</feature>
<dbReference type="GO" id="GO:0006357">
    <property type="term" value="P:regulation of transcription by RNA polymerase II"/>
    <property type="evidence" value="ECO:0007669"/>
    <property type="project" value="TreeGrafter"/>
</dbReference>
<evidence type="ECO:0000256" key="6">
    <source>
        <dbReference type="ARBA" id="ARBA00023163"/>
    </source>
</evidence>
<dbReference type="InterPro" id="IPR011333">
    <property type="entry name" value="SKP1/BTB/POZ_sf"/>
</dbReference>
<keyword evidence="5" id="KW-0805">Transcription regulation</keyword>
<comment type="function">
    <text evidence="8">Putative transcription factor required for axon growth and guidance in the central and peripheral nervous systems. Repels CNS axons away from the midline by promoting the expression of the midline repellent sli and its receptor robo.</text>
</comment>
<keyword evidence="3" id="KW-0221">Differentiation</keyword>
<evidence type="ECO:0000259" key="9">
    <source>
        <dbReference type="PROSITE" id="PS50097"/>
    </source>
</evidence>
<reference evidence="10 11" key="1">
    <citation type="submission" date="2015-04" db="EMBL/GenBank/DDBJ databases">
        <title>Lasius niger genome sequencing.</title>
        <authorList>
            <person name="Konorov E.A."/>
            <person name="Nikitin M.A."/>
            <person name="Kirill M.V."/>
            <person name="Chang P."/>
        </authorList>
    </citation>
    <scope>NUCLEOTIDE SEQUENCE [LARGE SCALE GENOMIC DNA]</scope>
    <source>
        <tissue evidence="10">Whole</tissue>
    </source>
</reference>
<dbReference type="OrthoDB" id="10261408at2759"/>
<dbReference type="GO" id="GO:0016199">
    <property type="term" value="P:axon midline choice point recognition"/>
    <property type="evidence" value="ECO:0007669"/>
    <property type="project" value="UniProtKB-ARBA"/>
</dbReference>
<dbReference type="GO" id="GO:0035167">
    <property type="term" value="P:larval lymph gland hemopoiesis"/>
    <property type="evidence" value="ECO:0007669"/>
    <property type="project" value="UniProtKB-ARBA"/>
</dbReference>
<dbReference type="PROSITE" id="PS50097">
    <property type="entry name" value="BTB"/>
    <property type="match status" value="1"/>
</dbReference>
<dbReference type="GO" id="GO:0048813">
    <property type="term" value="P:dendrite morphogenesis"/>
    <property type="evidence" value="ECO:0007669"/>
    <property type="project" value="UniProtKB-ARBA"/>
</dbReference>
<evidence type="ECO:0000313" key="10">
    <source>
        <dbReference type="EMBL" id="KMQ82962.1"/>
    </source>
</evidence>
<evidence type="ECO:0000256" key="3">
    <source>
        <dbReference type="ARBA" id="ARBA00022782"/>
    </source>
</evidence>
<evidence type="ECO:0000256" key="1">
    <source>
        <dbReference type="ARBA" id="ARBA00004123"/>
    </source>
</evidence>
<dbReference type="GO" id="GO:0045476">
    <property type="term" value="P:nurse cell apoptotic process"/>
    <property type="evidence" value="ECO:0007669"/>
    <property type="project" value="UniProtKB-ARBA"/>
</dbReference>
<dbReference type="EMBL" id="LBMM01022012">
    <property type="protein sequence ID" value="KMQ82962.1"/>
    <property type="molecule type" value="Genomic_DNA"/>
</dbReference>
<dbReference type="AlphaFoldDB" id="A0A0J7JXY4"/>
<accession>A0A0J7JXY4</accession>
<dbReference type="Pfam" id="PF00651">
    <property type="entry name" value="BTB"/>
    <property type="match status" value="1"/>
</dbReference>
<evidence type="ECO:0000256" key="7">
    <source>
        <dbReference type="ARBA" id="ARBA00023242"/>
    </source>
</evidence>
<dbReference type="STRING" id="67767.A0A0J7JXY4"/>
<evidence type="ECO:0000256" key="2">
    <source>
        <dbReference type="ARBA" id="ARBA00022473"/>
    </source>
</evidence>
<keyword evidence="11" id="KW-1185">Reference proteome</keyword>
<dbReference type="SUPFAM" id="SSF54695">
    <property type="entry name" value="POZ domain"/>
    <property type="match status" value="1"/>
</dbReference>
<dbReference type="GO" id="GO:0007526">
    <property type="term" value="P:larval somatic muscle development"/>
    <property type="evidence" value="ECO:0007669"/>
    <property type="project" value="UniProtKB-ARBA"/>
</dbReference>
<dbReference type="InterPro" id="IPR000210">
    <property type="entry name" value="BTB/POZ_dom"/>
</dbReference>
<proteinExistence type="predicted"/>
<sequence length="79" mass="8713">MSSQICLKWNSFLSNIATSFESLWEEEGLVDVTLASDGQCLTAHKVILSASSPFFKKVFQVSFAASSANSREPFLRFSS</sequence>
<dbReference type="Proteomes" id="UP000036403">
    <property type="component" value="Unassembled WGS sequence"/>
</dbReference>
<comment type="subcellular location">
    <subcellularLocation>
        <location evidence="1">Nucleus</location>
    </subcellularLocation>
</comment>
<evidence type="ECO:0000256" key="4">
    <source>
        <dbReference type="ARBA" id="ARBA00022902"/>
    </source>
</evidence>
<dbReference type="GO" id="GO:0005634">
    <property type="term" value="C:nucleus"/>
    <property type="evidence" value="ECO:0007669"/>
    <property type="project" value="UniProtKB-SubCell"/>
</dbReference>
<protein>
    <submittedName>
        <fullName evidence="10">Broad-complex core protein isoform 6</fullName>
    </submittedName>
</protein>
<organism evidence="10 11">
    <name type="scientific">Lasius niger</name>
    <name type="common">Black garden ant</name>
    <dbReference type="NCBI Taxonomy" id="67767"/>
    <lineage>
        <taxon>Eukaryota</taxon>
        <taxon>Metazoa</taxon>
        <taxon>Ecdysozoa</taxon>
        <taxon>Arthropoda</taxon>
        <taxon>Hexapoda</taxon>
        <taxon>Insecta</taxon>
        <taxon>Pterygota</taxon>
        <taxon>Neoptera</taxon>
        <taxon>Endopterygota</taxon>
        <taxon>Hymenoptera</taxon>
        <taxon>Apocrita</taxon>
        <taxon>Aculeata</taxon>
        <taxon>Formicoidea</taxon>
        <taxon>Formicidae</taxon>
        <taxon>Formicinae</taxon>
        <taxon>Lasius</taxon>
        <taxon>Lasius</taxon>
    </lineage>
</organism>
<dbReference type="GO" id="GO:0007464">
    <property type="term" value="P:R3/R4 cell fate commitment"/>
    <property type="evidence" value="ECO:0007669"/>
    <property type="project" value="UniProtKB-ARBA"/>
</dbReference>
<dbReference type="Gene3D" id="3.30.710.10">
    <property type="entry name" value="Potassium Channel Kv1.1, Chain A"/>
    <property type="match status" value="1"/>
</dbReference>
<gene>
    <name evidence="10" type="ORF">RF55_21331</name>
</gene>
<name>A0A0J7JXY4_LASNI</name>
<comment type="caution">
    <text evidence="10">The sequence shown here is derived from an EMBL/GenBank/DDBJ whole genome shotgun (WGS) entry which is preliminary data.</text>
</comment>
<keyword evidence="7" id="KW-0539">Nucleus</keyword>
<evidence type="ECO:0000313" key="11">
    <source>
        <dbReference type="Proteomes" id="UP000036403"/>
    </source>
</evidence>
<dbReference type="PaxDb" id="67767-A0A0J7JXY4"/>
<dbReference type="PANTHER" id="PTHR23110:SF111">
    <property type="entry name" value="LONGITUDINALS LACKING PROTEIN, ISOFORMS F_I_K_T"/>
    <property type="match status" value="1"/>
</dbReference>
<dbReference type="GO" id="GO:0045467">
    <property type="term" value="P:R7 cell development"/>
    <property type="evidence" value="ECO:0007669"/>
    <property type="project" value="UniProtKB-ARBA"/>
</dbReference>
<keyword evidence="2" id="KW-0217">Developmental protein</keyword>